<evidence type="ECO:0000256" key="2">
    <source>
        <dbReference type="SAM" id="Phobius"/>
    </source>
</evidence>
<feature type="region of interest" description="Disordered" evidence="1">
    <location>
        <begin position="415"/>
        <end position="440"/>
    </location>
</feature>
<dbReference type="AlphaFoldDB" id="A0A402AKA4"/>
<reference evidence="4" key="1">
    <citation type="submission" date="2018-12" db="EMBL/GenBank/DDBJ databases">
        <title>Tengunoibacter tsumagoiensis gen. nov., sp. nov., Dictyobacter kobayashii sp. nov., D. alpinus sp. nov., and D. joshuensis sp. nov. and description of Dictyobacteraceae fam. nov. within the order Ktedonobacterales isolated from Tengu-no-mugimeshi.</title>
        <authorList>
            <person name="Wang C.M."/>
            <person name="Zheng Y."/>
            <person name="Sakai Y."/>
            <person name="Toyoda A."/>
            <person name="Minakuchi Y."/>
            <person name="Abe K."/>
            <person name="Yokota A."/>
            <person name="Yabe S."/>
        </authorList>
    </citation>
    <scope>NUCLEOTIDE SEQUENCE [LARGE SCALE GENOMIC DNA]</scope>
    <source>
        <strain evidence="4">Uno11</strain>
    </source>
</reference>
<gene>
    <name evidence="3" type="ORF">KDK_32890</name>
</gene>
<feature type="transmembrane region" description="Helical" evidence="2">
    <location>
        <begin position="293"/>
        <end position="315"/>
    </location>
</feature>
<evidence type="ECO:0000313" key="4">
    <source>
        <dbReference type="Proteomes" id="UP000287188"/>
    </source>
</evidence>
<keyword evidence="2" id="KW-0472">Membrane</keyword>
<keyword evidence="4" id="KW-1185">Reference proteome</keyword>
<evidence type="ECO:0000256" key="1">
    <source>
        <dbReference type="SAM" id="MobiDB-lite"/>
    </source>
</evidence>
<evidence type="ECO:0000313" key="3">
    <source>
        <dbReference type="EMBL" id="GCE19489.1"/>
    </source>
</evidence>
<evidence type="ECO:0008006" key="5">
    <source>
        <dbReference type="Google" id="ProtNLM"/>
    </source>
</evidence>
<dbReference type="EMBL" id="BIFS01000001">
    <property type="protein sequence ID" value="GCE19489.1"/>
    <property type="molecule type" value="Genomic_DNA"/>
</dbReference>
<protein>
    <recommendedName>
        <fullName evidence="5">Zinc-ribbon domain-containing protein</fullName>
    </recommendedName>
</protein>
<name>A0A402AKA4_9CHLR</name>
<feature type="compositionally biased region" description="Low complexity" evidence="1">
    <location>
        <begin position="427"/>
        <end position="438"/>
    </location>
</feature>
<sequence length="566" mass="60049">MCTGLGVLVRSQLKAGNSNLYENWVLTDGTLVNNEKKATCLSSAPAATLSQISIYTSSLYNSQQLIKFDAKANAISVRCPAGSKPCTDGPVLFSFTSGIQEPQPFIDLSTSQGTSTNGAAQNHALILAKSDASLDGLQTSTVGSDQPNNYANQLASYRTPITRSLDNKELEAGTPLVNAAGELVGMRVSHASTLLSLDTLRPFLDATLPKVSSTSVVSPVYDNWKKGMDAYYQQMLDKAQPDFRNAYAANSNFQAAQQFASAGAQNSREVSRLIAPTPAPASGLSFLGLRFPYWQVAVLVGILLVLVALVLFMFWRARTKQRKRLDAELADAEQRATIEAQRIRLAEMEAAQGKGSASQSGSLAAQPAILKTGPLGTPALHCPRCGDLVAPEDNFCTNCQQQLLPADLAALSPEKPAFSGSPNGAHASVVPASPSSSSRSIAEQPTIVPAGAIAEQPTIVPGRSISEQPTIDIPAGSESTAPLDPEKTVPYAMRQLSGRRLGIVVGARSDPGIKRKYKPNEDSLFAAQGLVNSAQKPPMFGLFVVADGMGDMPMVKMPVAQLFKRL</sequence>
<keyword evidence="2" id="KW-1133">Transmembrane helix</keyword>
<organism evidence="3 4">
    <name type="scientific">Dictyobacter kobayashii</name>
    <dbReference type="NCBI Taxonomy" id="2014872"/>
    <lineage>
        <taxon>Bacteria</taxon>
        <taxon>Bacillati</taxon>
        <taxon>Chloroflexota</taxon>
        <taxon>Ktedonobacteria</taxon>
        <taxon>Ktedonobacterales</taxon>
        <taxon>Dictyobacteraceae</taxon>
        <taxon>Dictyobacter</taxon>
    </lineage>
</organism>
<dbReference type="Proteomes" id="UP000287188">
    <property type="component" value="Unassembled WGS sequence"/>
</dbReference>
<keyword evidence="2" id="KW-0812">Transmembrane</keyword>
<accession>A0A402AKA4</accession>
<comment type="caution">
    <text evidence="3">The sequence shown here is derived from an EMBL/GenBank/DDBJ whole genome shotgun (WGS) entry which is preliminary data.</text>
</comment>
<proteinExistence type="predicted"/>